<dbReference type="Gene3D" id="2.40.50.140">
    <property type="entry name" value="Nucleic acid-binding proteins"/>
    <property type="match status" value="1"/>
</dbReference>
<dbReference type="PANTHER" id="PTHR47810:SF1">
    <property type="entry name" value="DNA LIGASE B"/>
    <property type="match status" value="1"/>
</dbReference>
<dbReference type="EMBL" id="LUCV01000045">
    <property type="protein sequence ID" value="OAI85977.1"/>
    <property type="molecule type" value="Genomic_DNA"/>
</dbReference>
<evidence type="ECO:0000256" key="6">
    <source>
        <dbReference type="ARBA" id="ARBA00034005"/>
    </source>
</evidence>
<dbReference type="RefSeq" id="WP_064304396.1">
    <property type="nucleotide sequence ID" value="NZ_LUCV01000045.1"/>
</dbReference>
<evidence type="ECO:0000259" key="9">
    <source>
        <dbReference type="SMART" id="SM00532"/>
    </source>
</evidence>
<dbReference type="InterPro" id="IPR050326">
    <property type="entry name" value="NAD_dep_DNA_ligaseB"/>
</dbReference>
<evidence type="ECO:0000256" key="1">
    <source>
        <dbReference type="ARBA" id="ARBA00022598"/>
    </source>
</evidence>
<dbReference type="GO" id="GO:0051213">
    <property type="term" value="F:dioxygenase activity"/>
    <property type="evidence" value="ECO:0007669"/>
    <property type="project" value="UniProtKB-KW"/>
</dbReference>
<evidence type="ECO:0000256" key="3">
    <source>
        <dbReference type="ARBA" id="ARBA00022763"/>
    </source>
</evidence>
<dbReference type="NCBIfam" id="NF005987">
    <property type="entry name" value="PRK08097.1"/>
    <property type="match status" value="1"/>
</dbReference>
<dbReference type="Proteomes" id="UP000077752">
    <property type="component" value="Unassembled WGS sequence"/>
</dbReference>
<reference evidence="10 11" key="1">
    <citation type="submission" date="2016-03" db="EMBL/GenBank/DDBJ databases">
        <title>Draft Genome Assembly of Pseudomonas putida strain CBF10-2.</title>
        <authorList>
            <person name="Iyer R.S."/>
            <person name="Damania A."/>
        </authorList>
    </citation>
    <scope>NUCLEOTIDE SEQUENCE [LARGE SCALE GENOMIC DNA]</scope>
    <source>
        <strain evidence="10 11">CBF10-2</strain>
    </source>
</reference>
<keyword evidence="3 7" id="KW-0227">DNA damage</keyword>
<feature type="domain" description="NAD-dependent DNA ligase N-terminal" evidence="9">
    <location>
        <begin position="28"/>
        <end position="427"/>
    </location>
</feature>
<proteinExistence type="inferred from homology"/>
<dbReference type="EC" id="6.5.1.2" evidence="7"/>
<dbReference type="Gene3D" id="3.30.470.30">
    <property type="entry name" value="DNA ligase/mRNA capping enzyme"/>
    <property type="match status" value="1"/>
</dbReference>
<comment type="caution">
    <text evidence="10">The sequence shown here is derived from an EMBL/GenBank/DDBJ whole genome shotgun (WGS) entry which is preliminary data.</text>
</comment>
<dbReference type="GO" id="GO:0006281">
    <property type="term" value="P:DNA repair"/>
    <property type="evidence" value="ECO:0007669"/>
    <property type="project" value="UniProtKB-KW"/>
</dbReference>
<organism evidence="10 11">
    <name type="scientific">Pseudomonas putida</name>
    <name type="common">Arthrobacter siderocapsulatus</name>
    <dbReference type="NCBI Taxonomy" id="303"/>
    <lineage>
        <taxon>Bacteria</taxon>
        <taxon>Pseudomonadati</taxon>
        <taxon>Pseudomonadota</taxon>
        <taxon>Gammaproteobacteria</taxon>
        <taxon>Pseudomonadales</taxon>
        <taxon>Pseudomonadaceae</taxon>
        <taxon>Pseudomonas</taxon>
    </lineage>
</organism>
<dbReference type="PANTHER" id="PTHR47810">
    <property type="entry name" value="DNA LIGASE"/>
    <property type="match status" value="1"/>
</dbReference>
<keyword evidence="10" id="KW-0223">Dioxygenase</keyword>
<dbReference type="InterPro" id="IPR013839">
    <property type="entry name" value="DNAligase_adenylation"/>
</dbReference>
<dbReference type="SUPFAM" id="SSF47781">
    <property type="entry name" value="RuvA domain 2-like"/>
    <property type="match status" value="1"/>
</dbReference>
<gene>
    <name evidence="7" type="primary">ligB</name>
    <name evidence="10" type="ORF">AYO28_25990</name>
</gene>
<keyword evidence="4 7" id="KW-0520">NAD</keyword>
<dbReference type="InterPro" id="IPR033136">
    <property type="entry name" value="DNA_ligase_CS"/>
</dbReference>
<dbReference type="InterPro" id="IPR020923">
    <property type="entry name" value="DNA_ligase_B"/>
</dbReference>
<feature type="active site" description="N6-AMP-lysine intermediate" evidence="7">
    <location>
        <position position="125"/>
    </location>
</feature>
<dbReference type="InterPro" id="IPR010994">
    <property type="entry name" value="RuvA_2-like"/>
</dbReference>
<dbReference type="SUPFAM" id="SSF50249">
    <property type="entry name" value="Nucleic acid-binding proteins"/>
    <property type="match status" value="1"/>
</dbReference>
<evidence type="ECO:0000256" key="8">
    <source>
        <dbReference type="SAM" id="SignalP"/>
    </source>
</evidence>
<keyword evidence="5 7" id="KW-0234">DNA repair</keyword>
<comment type="function">
    <text evidence="7">Catalyzes the formation of phosphodiester linkages between 5'-phosphoryl and 3'-hydroxyl groups in double-stranded DNA using NAD as a coenzyme and as the energy source for the reaction.</text>
</comment>
<dbReference type="HAMAP" id="MF_01587">
    <property type="entry name" value="DNA_ligase_B"/>
    <property type="match status" value="1"/>
</dbReference>
<name>A0A177SCG7_PSEPU</name>
<dbReference type="AlphaFoldDB" id="A0A177SCG7"/>
<dbReference type="PROSITE" id="PS01056">
    <property type="entry name" value="DNA_LIGASE_N2"/>
    <property type="match status" value="1"/>
</dbReference>
<dbReference type="GO" id="GO:0006260">
    <property type="term" value="P:DNA replication"/>
    <property type="evidence" value="ECO:0007669"/>
    <property type="project" value="UniProtKB-KW"/>
</dbReference>
<evidence type="ECO:0000256" key="2">
    <source>
        <dbReference type="ARBA" id="ARBA00022705"/>
    </source>
</evidence>
<keyword evidence="10" id="KW-0560">Oxidoreductase</keyword>
<dbReference type="GO" id="GO:0003911">
    <property type="term" value="F:DNA ligase (NAD+) activity"/>
    <property type="evidence" value="ECO:0007669"/>
    <property type="project" value="UniProtKB-UniRule"/>
</dbReference>
<dbReference type="SMART" id="SM00532">
    <property type="entry name" value="LIGANc"/>
    <property type="match status" value="1"/>
</dbReference>
<evidence type="ECO:0000313" key="10">
    <source>
        <dbReference type="EMBL" id="OAI85977.1"/>
    </source>
</evidence>
<keyword evidence="8" id="KW-0732">Signal</keyword>
<protein>
    <recommendedName>
        <fullName evidence="7">DNA ligase B</fullName>
        <ecNumber evidence="7">6.5.1.2</ecNumber>
    </recommendedName>
    <alternativeName>
        <fullName evidence="7">Polydeoxyribonucleotide synthase [NAD(+)] B</fullName>
    </alternativeName>
</protein>
<dbReference type="InterPro" id="IPR004150">
    <property type="entry name" value="NAD_DNA_ligase_OB"/>
</dbReference>
<dbReference type="InterPro" id="IPR012340">
    <property type="entry name" value="NA-bd_OB-fold"/>
</dbReference>
<dbReference type="Pfam" id="PF01653">
    <property type="entry name" value="DNA_ligase_aden"/>
    <property type="match status" value="1"/>
</dbReference>
<dbReference type="Gene3D" id="1.10.150.20">
    <property type="entry name" value="5' to 3' exonuclease, C-terminal subdomain"/>
    <property type="match status" value="1"/>
</dbReference>
<comment type="similarity">
    <text evidence="7">Belongs to the NAD-dependent DNA ligase family. LigB subfamily.</text>
</comment>
<accession>A0A177SCG7</accession>
<sequence length="557" mass="62173">MSRITALLLLCFSPFVFAGHCPDWSESIAASRIDQLQARISEWDAAYHGAGESKVSDEIYDQYAARLQRLRACFPGSGVTPGNPLASATGPLRHPVPHTGLDKLADEQAVSAWLKGREDLWIQPKVDGVAVTLVYRRGRLLQIISRGDGIHGHDWSRHIPALPAGLRELASPRDLTLQGELFWRVDGHIQARAGSLNLRSRVAGLMARQQISSEDAAGLDLFIWAWPNGPQDPRQRFALLASFGLPNSERFSQPVKDLDEAALWRQHWYRSPLPFASDGVVLQQRRQPPGARWQAGSSHWSAAWKYPFAQALAEVRAVEFRIGRTGRITPVLQLEPVRLDDRLVRQVSTGSLQRWKELDIQAGDQIVLSLAGLTIPQIDRVAQRGPRLAPVQPPRDGDHHALSCWQPTAGCEEQFLERLEWLAGKRGLNLAGVGPGTWRKLMEAGQLNGLVDWIILQPEDLRRIDGIAGRRSEQLHRTFQQGREKPFQQWIRALGVPAPRELDLGESWAQLTARDALQWQREAGVGPTRAAQLVAFFQHPQVRHLAANLGEEAIQGF</sequence>
<comment type="catalytic activity">
    <reaction evidence="6 7">
        <text>NAD(+) + (deoxyribonucleotide)n-3'-hydroxyl + 5'-phospho-(deoxyribonucleotide)m = (deoxyribonucleotide)n+m + AMP + beta-nicotinamide D-nucleotide.</text>
        <dbReference type="EC" id="6.5.1.2"/>
    </reaction>
</comment>
<feature type="chain" id="PRO_5008073413" description="DNA ligase B" evidence="8">
    <location>
        <begin position="19"/>
        <end position="557"/>
    </location>
</feature>
<evidence type="ECO:0000256" key="7">
    <source>
        <dbReference type="HAMAP-Rule" id="MF_01587"/>
    </source>
</evidence>
<keyword evidence="2 7" id="KW-0235">DNA replication</keyword>
<evidence type="ECO:0000256" key="5">
    <source>
        <dbReference type="ARBA" id="ARBA00023204"/>
    </source>
</evidence>
<dbReference type="SUPFAM" id="SSF56091">
    <property type="entry name" value="DNA ligase/mRNA capping enzyme, catalytic domain"/>
    <property type="match status" value="1"/>
</dbReference>
<keyword evidence="1 7" id="KW-0436">Ligase</keyword>
<dbReference type="Gene3D" id="1.10.287.610">
    <property type="entry name" value="Helix hairpin bin"/>
    <property type="match status" value="1"/>
</dbReference>
<dbReference type="InterPro" id="IPR013840">
    <property type="entry name" value="DNAligase_N"/>
</dbReference>
<evidence type="ECO:0000313" key="11">
    <source>
        <dbReference type="Proteomes" id="UP000077752"/>
    </source>
</evidence>
<dbReference type="Pfam" id="PF03120">
    <property type="entry name" value="OB_DNA_ligase"/>
    <property type="match status" value="1"/>
</dbReference>
<evidence type="ECO:0000256" key="4">
    <source>
        <dbReference type="ARBA" id="ARBA00023027"/>
    </source>
</evidence>
<feature type="signal peptide" evidence="8">
    <location>
        <begin position="1"/>
        <end position="18"/>
    </location>
</feature>